<accession>A0A225WFP4</accession>
<comment type="caution">
    <text evidence="2">The sequence shown here is derived from an EMBL/GenBank/DDBJ whole genome shotgun (WGS) entry which is preliminary data.</text>
</comment>
<organism evidence="2 3">
    <name type="scientific">Phytophthora megakarya</name>
    <dbReference type="NCBI Taxonomy" id="4795"/>
    <lineage>
        <taxon>Eukaryota</taxon>
        <taxon>Sar</taxon>
        <taxon>Stramenopiles</taxon>
        <taxon>Oomycota</taxon>
        <taxon>Peronosporomycetes</taxon>
        <taxon>Peronosporales</taxon>
        <taxon>Peronosporaceae</taxon>
        <taxon>Phytophthora</taxon>
    </lineage>
</organism>
<proteinExistence type="predicted"/>
<gene>
    <name evidence="2" type="ORF">PHMEG_0009767</name>
</gene>
<sequence length="68" mass="8015">MDANVIKFQNKLAMKWQGPKKTVSCVSDWIFDVQNLVEAFEGIRRNAASRKWEVQVKWMGLDELENTW</sequence>
<dbReference type="Proteomes" id="UP000198211">
    <property type="component" value="Unassembled WGS sequence"/>
</dbReference>
<dbReference type="InterPro" id="IPR000953">
    <property type="entry name" value="Chromo/chromo_shadow_dom"/>
</dbReference>
<reference evidence="3" key="1">
    <citation type="submission" date="2017-03" db="EMBL/GenBank/DDBJ databases">
        <title>Phytopthora megakarya and P. palmivora, two closely related causual agents of cacao black pod achieved similar genome size and gene model numbers by different mechanisms.</title>
        <authorList>
            <person name="Ali S."/>
            <person name="Shao J."/>
            <person name="Larry D.J."/>
            <person name="Kronmiller B."/>
            <person name="Shen D."/>
            <person name="Strem M.D."/>
            <person name="Melnick R.L."/>
            <person name="Guiltinan M.J."/>
            <person name="Tyler B.M."/>
            <person name="Meinhardt L.W."/>
            <person name="Bailey B.A."/>
        </authorList>
    </citation>
    <scope>NUCLEOTIDE SEQUENCE [LARGE SCALE GENOMIC DNA]</scope>
    <source>
        <strain evidence="3">zdho120</strain>
    </source>
</reference>
<dbReference type="EMBL" id="NBNE01000933">
    <property type="protein sequence ID" value="OWZ16445.1"/>
    <property type="molecule type" value="Genomic_DNA"/>
</dbReference>
<name>A0A225WFP4_9STRA</name>
<dbReference type="SUPFAM" id="SSF54160">
    <property type="entry name" value="Chromo domain-like"/>
    <property type="match status" value="1"/>
</dbReference>
<feature type="domain" description="Chromo" evidence="1">
    <location>
        <begin position="31"/>
        <end position="68"/>
    </location>
</feature>
<evidence type="ECO:0000259" key="1">
    <source>
        <dbReference type="PROSITE" id="PS50013"/>
    </source>
</evidence>
<dbReference type="InterPro" id="IPR016197">
    <property type="entry name" value="Chromo-like_dom_sf"/>
</dbReference>
<keyword evidence="3" id="KW-1185">Reference proteome</keyword>
<dbReference type="AlphaFoldDB" id="A0A225WFP4"/>
<dbReference type="OrthoDB" id="116407at2759"/>
<protein>
    <recommendedName>
        <fullName evidence="1">Chromo domain-containing protein</fullName>
    </recommendedName>
</protein>
<evidence type="ECO:0000313" key="2">
    <source>
        <dbReference type="EMBL" id="OWZ16445.1"/>
    </source>
</evidence>
<dbReference type="PROSITE" id="PS50013">
    <property type="entry name" value="CHROMO_2"/>
    <property type="match status" value="1"/>
</dbReference>
<evidence type="ECO:0000313" key="3">
    <source>
        <dbReference type="Proteomes" id="UP000198211"/>
    </source>
</evidence>